<comment type="catalytic activity">
    <reaction evidence="15">
        <text>C-terminal L-alpha-aminoacyl-L-glutamyl-L-glutamyl-[tubulin] + H2O = C-terminal L-alpha-aminoacyl-L-glutamyl-[tubulin] + L-glutamate</text>
        <dbReference type="Rhea" id="RHEA:63792"/>
        <dbReference type="Rhea" id="RHEA-COMP:16435"/>
        <dbReference type="Rhea" id="RHEA-COMP:16436"/>
        <dbReference type="ChEBI" id="CHEBI:15377"/>
        <dbReference type="ChEBI" id="CHEBI:29985"/>
        <dbReference type="ChEBI" id="CHEBI:149555"/>
        <dbReference type="ChEBI" id="CHEBI:149556"/>
        <dbReference type="EC" id="3.4.17.24"/>
    </reaction>
    <physiologicalReaction direction="left-to-right" evidence="15">
        <dbReference type="Rhea" id="RHEA:63793"/>
    </physiologicalReaction>
</comment>
<dbReference type="GO" id="GO:0004181">
    <property type="term" value="F:metallocarboxypeptidase activity"/>
    <property type="evidence" value="ECO:0007669"/>
    <property type="project" value="InterPro"/>
</dbReference>
<dbReference type="GO" id="GO:0005634">
    <property type="term" value="C:nucleus"/>
    <property type="evidence" value="ECO:0007669"/>
    <property type="project" value="UniProtKB-SubCell"/>
</dbReference>
<keyword evidence="13" id="KW-0539">Nucleus</keyword>
<comment type="catalytic activity">
    <reaction evidence="16">
        <text>C-terminal L-alpha-aminoacyl-L-glutamyl-[tubulin] + H2O = C-terminal L-alpha-aminoacyl-[tubulin] + L-glutamate</text>
        <dbReference type="Rhea" id="RHEA:63796"/>
        <dbReference type="Rhea" id="RHEA-COMP:16436"/>
        <dbReference type="Rhea" id="RHEA-COMP:16437"/>
        <dbReference type="ChEBI" id="CHEBI:15377"/>
        <dbReference type="ChEBI" id="CHEBI:29985"/>
        <dbReference type="ChEBI" id="CHEBI:90782"/>
        <dbReference type="ChEBI" id="CHEBI:149556"/>
        <dbReference type="EC" id="3.4.17.24"/>
    </reaction>
    <physiologicalReaction direction="left-to-right" evidence="16">
        <dbReference type="Rhea" id="RHEA:63797"/>
    </physiologicalReaction>
</comment>
<evidence type="ECO:0000256" key="10">
    <source>
        <dbReference type="ARBA" id="ARBA00022833"/>
    </source>
</evidence>
<comment type="caution">
    <text evidence="25">The sequence shown here is derived from an EMBL/GenBank/DDBJ whole genome shotgun (WGS) entry which is preliminary data.</text>
</comment>
<gene>
    <name evidence="25" type="ORF">PC110_g2421</name>
    <name evidence="24" type="ORF">PC115_g1360</name>
</gene>
<evidence type="ECO:0000313" key="25">
    <source>
        <dbReference type="EMBL" id="RAW41406.1"/>
    </source>
</evidence>
<evidence type="ECO:0000256" key="9">
    <source>
        <dbReference type="ARBA" id="ARBA00022801"/>
    </source>
</evidence>
<comment type="cofactor">
    <cofactor evidence="1">
        <name>Zn(2+)</name>
        <dbReference type="ChEBI" id="CHEBI:29105"/>
    </cofactor>
</comment>
<dbReference type="OrthoDB" id="10253041at2759"/>
<evidence type="ECO:0000256" key="6">
    <source>
        <dbReference type="ARBA" id="ARBA00022490"/>
    </source>
</evidence>
<evidence type="ECO:0000256" key="17">
    <source>
        <dbReference type="ARBA" id="ARBA00026108"/>
    </source>
</evidence>
<dbReference type="Proteomes" id="UP000251314">
    <property type="component" value="Unassembled WGS sequence"/>
</dbReference>
<comment type="subcellular location">
    <subcellularLocation>
        <location evidence="3">Cytoplasm</location>
        <location evidence="3">Cytoskeleton</location>
        <location evidence="3">Spindle</location>
    </subcellularLocation>
    <subcellularLocation>
        <location evidence="4">Midbody</location>
    </subcellularLocation>
    <subcellularLocation>
        <location evidence="2">Nucleus</location>
    </subcellularLocation>
</comment>
<evidence type="ECO:0000256" key="8">
    <source>
        <dbReference type="ARBA" id="ARBA00022723"/>
    </source>
</evidence>
<dbReference type="EC" id="3.4.17.24" evidence="17"/>
<feature type="compositionally biased region" description="Polar residues" evidence="22">
    <location>
        <begin position="573"/>
        <end position="584"/>
    </location>
</feature>
<reference evidence="24" key="2">
    <citation type="submission" date="2018-10" db="EMBL/GenBank/DDBJ databases">
        <title>Effector identification in a new, highly contiguous assembly of the strawberry crown rot pathogen Phytophthora cactorum.</title>
        <authorList>
            <person name="Armitage A.D."/>
            <person name="Nellist C.F."/>
            <person name="Bates H."/>
            <person name="Vickerstaff R.J."/>
            <person name="Harrison R.J."/>
        </authorList>
    </citation>
    <scope>NUCLEOTIDE SEQUENCE</scope>
    <source>
        <strain evidence="24">4032</strain>
    </source>
</reference>
<evidence type="ECO:0000259" key="23">
    <source>
        <dbReference type="PROSITE" id="PS52035"/>
    </source>
</evidence>
<dbReference type="InterPro" id="IPR040626">
    <property type="entry name" value="Pepdidase_M14_N"/>
</dbReference>
<dbReference type="GO" id="GO:0006508">
    <property type="term" value="P:proteolysis"/>
    <property type="evidence" value="ECO:0007669"/>
    <property type="project" value="UniProtKB-KW"/>
</dbReference>
<feature type="region of interest" description="Disordered" evidence="22">
    <location>
        <begin position="1"/>
        <end position="28"/>
    </location>
</feature>
<evidence type="ECO:0000256" key="7">
    <source>
        <dbReference type="ARBA" id="ARBA00022670"/>
    </source>
</evidence>
<dbReference type="GO" id="GO:0005819">
    <property type="term" value="C:spindle"/>
    <property type="evidence" value="ECO:0007669"/>
    <property type="project" value="UniProtKB-SubCell"/>
</dbReference>
<evidence type="ECO:0000256" key="20">
    <source>
        <dbReference type="ARBA" id="ARBA00047714"/>
    </source>
</evidence>
<dbReference type="InterPro" id="IPR050821">
    <property type="entry name" value="Cytosolic_carboxypeptidase"/>
</dbReference>
<evidence type="ECO:0000313" key="24">
    <source>
        <dbReference type="EMBL" id="KAG2942630.1"/>
    </source>
</evidence>
<evidence type="ECO:0000256" key="4">
    <source>
        <dbReference type="ARBA" id="ARBA00004214"/>
    </source>
</evidence>
<dbReference type="VEuPathDB" id="FungiDB:PC110_g2421"/>
<dbReference type="InterPro" id="IPR000834">
    <property type="entry name" value="Peptidase_M14"/>
</dbReference>
<keyword evidence="11" id="KW-0482">Metalloprotease</keyword>
<sequence length="678" mass="76189">MASVSATSDESEASVVRRVTSTGPGKSEWQFTERGLRFSSRFDGGNMAQVHLNPSGTFDVKVSEDAAAFGISTGYSTWFYFEVEREVVEADKATKQPHDLHLTLVNLNPQRGLFKNGYTIMYSSVEVVDEPATTVTSSCVFQDEKQWARLPTLLSFEKYTAPVEESSVHGEEAQGEHIDVEEGGQEVNLVKVSLKEADAKKEVKIRLSFSYKFKFSRERVRFAFCYPYTYTRVQEELASLDRQFVEPEQRELESSISSTKEGKTPSNMYYHRELLTRSLEGLRVDLVTISSFDGITSSRGPPYRKSEAYRNDECLPPESALSFDPKQKKMVVISARVHPAETPANFMLDGMLQLLLHPTDKSAIALRRHFVFKIIPMLNPDGVCQGFYRTDTRGVNLNRVYEDPQPELAPTVFALKNLLLELVNDYGGADSVLAQENMVYLDLHAHANRRGCFIFGNNHLPDMLDVNNEAMETAIARQVQTQLYARLVGLHTPFFDYMACLFDKNNMTRHDLRDNSNATTSRQGSSRVALYRATGLTYVYTIECNYNEGRRNLRTSTVMPSASTVTSTVPSKRCSSSKNPTKSIQPDNLRIARRTAPTSTRLYLKYSPGDWKDVGIGALIALLDLFELPGAGQRIDDSSFRSRDAIMKNILAEIKATTPATSIKKTRQVVKQQAKVKA</sequence>
<dbReference type="InterPro" id="IPR034286">
    <property type="entry name" value="M14_AGBL5-like"/>
</dbReference>
<evidence type="ECO:0000256" key="18">
    <source>
        <dbReference type="ARBA" id="ARBA00032753"/>
    </source>
</evidence>
<name>A0A329SZT3_9STRA</name>
<evidence type="ECO:0000256" key="14">
    <source>
        <dbReference type="ARBA" id="ARBA00024141"/>
    </source>
</evidence>
<dbReference type="Proteomes" id="UP000774804">
    <property type="component" value="Unassembled WGS sequence"/>
</dbReference>
<keyword evidence="9" id="KW-0378">Hydrolase</keyword>
<evidence type="ECO:0000256" key="12">
    <source>
        <dbReference type="ARBA" id="ARBA00023212"/>
    </source>
</evidence>
<evidence type="ECO:0000256" key="16">
    <source>
        <dbReference type="ARBA" id="ARBA00024627"/>
    </source>
</evidence>
<dbReference type="Pfam" id="PF00246">
    <property type="entry name" value="Peptidase_M14"/>
    <property type="match status" value="1"/>
</dbReference>
<dbReference type="AlphaFoldDB" id="A0A329SZT3"/>
<comment type="catalytic activity">
    <reaction evidence="20">
        <text>gamma-L-glutamyl-L-glutamyl-[protein] + H2O = L-glutamyl-[protein] + L-glutamate</text>
        <dbReference type="Rhea" id="RHEA:60152"/>
        <dbReference type="Rhea" id="RHEA-COMP:10208"/>
        <dbReference type="Rhea" id="RHEA-COMP:15517"/>
        <dbReference type="ChEBI" id="CHEBI:15377"/>
        <dbReference type="ChEBI" id="CHEBI:29973"/>
        <dbReference type="ChEBI" id="CHEBI:29985"/>
        <dbReference type="ChEBI" id="CHEBI:143622"/>
    </reaction>
    <physiologicalReaction direction="left-to-right" evidence="20">
        <dbReference type="Rhea" id="RHEA:60153"/>
    </physiologicalReaction>
</comment>
<evidence type="ECO:0000256" key="11">
    <source>
        <dbReference type="ARBA" id="ARBA00023049"/>
    </source>
</evidence>
<dbReference type="EMBL" id="RCMI01000016">
    <property type="protein sequence ID" value="KAG2942630.1"/>
    <property type="molecule type" value="Genomic_DNA"/>
</dbReference>
<evidence type="ECO:0000256" key="21">
    <source>
        <dbReference type="PROSITE-ProRule" id="PRU01379"/>
    </source>
</evidence>
<dbReference type="SUPFAM" id="SSF53187">
    <property type="entry name" value="Zn-dependent exopeptidases"/>
    <property type="match status" value="1"/>
</dbReference>
<dbReference type="GO" id="GO:0008270">
    <property type="term" value="F:zinc ion binding"/>
    <property type="evidence" value="ECO:0007669"/>
    <property type="project" value="InterPro"/>
</dbReference>
<evidence type="ECO:0000256" key="3">
    <source>
        <dbReference type="ARBA" id="ARBA00004186"/>
    </source>
</evidence>
<keyword evidence="7" id="KW-0645">Protease</keyword>
<evidence type="ECO:0000256" key="5">
    <source>
        <dbReference type="ARBA" id="ARBA00005988"/>
    </source>
</evidence>
<dbReference type="PANTHER" id="PTHR12756:SF12">
    <property type="entry name" value="CYTOSOLIC CARBOXYPEPTIDASE-LIKE PROTEIN 5"/>
    <property type="match status" value="1"/>
</dbReference>
<evidence type="ECO:0000256" key="19">
    <source>
        <dbReference type="ARBA" id="ARBA00032928"/>
    </source>
</evidence>
<evidence type="ECO:0000313" key="26">
    <source>
        <dbReference type="Proteomes" id="UP000251314"/>
    </source>
</evidence>
<feature type="domain" description="Peptidase M14" evidence="23">
    <location>
        <begin position="226"/>
        <end position="563"/>
    </location>
</feature>
<evidence type="ECO:0000256" key="2">
    <source>
        <dbReference type="ARBA" id="ARBA00004123"/>
    </source>
</evidence>
<dbReference type="PANTHER" id="PTHR12756">
    <property type="entry name" value="CYTOSOLIC CARBOXYPEPTIDASE"/>
    <property type="match status" value="1"/>
</dbReference>
<feature type="active site" description="Proton donor/acceptor" evidence="21">
    <location>
        <position position="543"/>
    </location>
</feature>
<feature type="region of interest" description="Disordered" evidence="22">
    <location>
        <begin position="558"/>
        <end position="584"/>
    </location>
</feature>
<dbReference type="Pfam" id="PF18027">
    <property type="entry name" value="Pepdidase_M14_N"/>
    <property type="match status" value="1"/>
</dbReference>
<dbReference type="GO" id="GO:0030496">
    <property type="term" value="C:midbody"/>
    <property type="evidence" value="ECO:0007669"/>
    <property type="project" value="UniProtKB-SubCell"/>
</dbReference>
<keyword evidence="12" id="KW-0206">Cytoskeleton</keyword>
<organism evidence="25 26">
    <name type="scientific">Phytophthora cactorum</name>
    <dbReference type="NCBI Taxonomy" id="29920"/>
    <lineage>
        <taxon>Eukaryota</taxon>
        <taxon>Sar</taxon>
        <taxon>Stramenopiles</taxon>
        <taxon>Oomycota</taxon>
        <taxon>Peronosporomycetes</taxon>
        <taxon>Peronosporales</taxon>
        <taxon>Peronosporaceae</taxon>
        <taxon>Phytophthora</taxon>
    </lineage>
</organism>
<dbReference type="Gene3D" id="2.60.40.3120">
    <property type="match status" value="1"/>
</dbReference>
<keyword evidence="6" id="KW-0963">Cytoplasm</keyword>
<keyword evidence="26" id="KW-1185">Reference proteome</keyword>
<keyword evidence="10" id="KW-0862">Zinc</keyword>
<dbReference type="CDD" id="cd06236">
    <property type="entry name" value="M14_AGBL5_like"/>
    <property type="match status" value="1"/>
</dbReference>
<evidence type="ECO:0000256" key="15">
    <source>
        <dbReference type="ARBA" id="ARBA00024524"/>
    </source>
</evidence>
<evidence type="ECO:0000256" key="22">
    <source>
        <dbReference type="SAM" id="MobiDB-lite"/>
    </source>
</evidence>
<dbReference type="Gene3D" id="3.40.630.10">
    <property type="entry name" value="Zn peptidases"/>
    <property type="match status" value="1"/>
</dbReference>
<evidence type="ECO:0000256" key="13">
    <source>
        <dbReference type="ARBA" id="ARBA00023242"/>
    </source>
</evidence>
<proteinExistence type="inferred from homology"/>
<comment type="similarity">
    <text evidence="5 21">Belongs to the peptidase M14 family.</text>
</comment>
<protein>
    <recommendedName>
        <fullName evidence="14">Cytosolic carboxypeptidase-like protein 5</fullName>
        <ecNumber evidence="17">3.4.17.24</ecNumber>
    </recommendedName>
    <alternativeName>
        <fullName evidence="19">ATP/GTP-binding protein-like 5</fullName>
    </alternativeName>
    <alternativeName>
        <fullName evidence="18">Protein deglutamylase CCP5</fullName>
    </alternativeName>
</protein>
<dbReference type="EMBL" id="MJFZ01000031">
    <property type="protein sequence ID" value="RAW41406.1"/>
    <property type="molecule type" value="Genomic_DNA"/>
</dbReference>
<reference evidence="25 26" key="1">
    <citation type="submission" date="2018-01" db="EMBL/GenBank/DDBJ databases">
        <title>Draft genome of the strawberry crown rot pathogen Phytophthora cactorum.</title>
        <authorList>
            <person name="Armitage A.D."/>
            <person name="Lysoe E."/>
            <person name="Nellist C.F."/>
            <person name="Harrison R.J."/>
            <person name="Brurberg M.B."/>
        </authorList>
    </citation>
    <scope>NUCLEOTIDE SEQUENCE [LARGE SCALE GENOMIC DNA]</scope>
    <source>
        <strain evidence="25 26">10300</strain>
    </source>
</reference>
<evidence type="ECO:0000256" key="1">
    <source>
        <dbReference type="ARBA" id="ARBA00001947"/>
    </source>
</evidence>
<keyword evidence="8" id="KW-0479">Metal-binding</keyword>
<dbReference type="STRING" id="29920.A0A329SZT3"/>
<dbReference type="PROSITE" id="PS52035">
    <property type="entry name" value="PEPTIDASE_M14"/>
    <property type="match status" value="1"/>
</dbReference>
<accession>A0A329SZT3</accession>
<feature type="compositionally biased region" description="Low complexity" evidence="22">
    <location>
        <begin position="558"/>
        <end position="571"/>
    </location>
</feature>